<proteinExistence type="predicted"/>
<evidence type="ECO:0000313" key="3">
    <source>
        <dbReference type="Proteomes" id="UP000244722"/>
    </source>
</evidence>
<keyword evidence="3" id="KW-1185">Reference proteome</keyword>
<comment type="caution">
    <text evidence="2">The sequence shown here is derived from an EMBL/GenBank/DDBJ whole genome shotgun (WGS) entry which is preliminary data.</text>
</comment>
<sequence>MKFLPYRAITAFICLLTSTAAAETTLASPPRLVPYPIACGGVAVCTGGSFDACVGDVICTQSFPGSCLCQNNAKMGCASACGAAKPELQSCV</sequence>
<dbReference type="Proteomes" id="UP000244722">
    <property type="component" value="Unassembled WGS sequence"/>
</dbReference>
<dbReference type="AlphaFoldDB" id="A0A2T6ZHX9"/>
<name>A0A2T6ZHX9_TUBBO</name>
<accession>A0A2T6ZHX9</accession>
<reference evidence="2 3" key="1">
    <citation type="submission" date="2017-04" db="EMBL/GenBank/DDBJ databases">
        <title>Draft genome sequence of Tuber borchii Vittad., a whitish edible truffle.</title>
        <authorList>
            <consortium name="DOE Joint Genome Institute"/>
            <person name="Murat C."/>
            <person name="Kuo A."/>
            <person name="Barry K.W."/>
            <person name="Clum A."/>
            <person name="Dockter R.B."/>
            <person name="Fauchery L."/>
            <person name="Iotti M."/>
            <person name="Kohler A."/>
            <person name="Labutti K."/>
            <person name="Lindquist E.A."/>
            <person name="Lipzen A."/>
            <person name="Ohm R.A."/>
            <person name="Wang M."/>
            <person name="Grigoriev I.V."/>
            <person name="Zambonelli A."/>
            <person name="Martin F.M."/>
        </authorList>
    </citation>
    <scope>NUCLEOTIDE SEQUENCE [LARGE SCALE GENOMIC DNA]</scope>
    <source>
        <strain evidence="2 3">Tbo3840</strain>
    </source>
</reference>
<feature type="signal peptide" evidence="1">
    <location>
        <begin position="1"/>
        <end position="22"/>
    </location>
</feature>
<feature type="chain" id="PRO_5015532615" description="Extracellular membrane protein CFEM domain-containing protein" evidence="1">
    <location>
        <begin position="23"/>
        <end position="92"/>
    </location>
</feature>
<keyword evidence="1" id="KW-0732">Signal</keyword>
<dbReference type="EMBL" id="NESQ01000251">
    <property type="protein sequence ID" value="PUU75093.1"/>
    <property type="molecule type" value="Genomic_DNA"/>
</dbReference>
<dbReference type="OrthoDB" id="3799394at2759"/>
<gene>
    <name evidence="2" type="ORF">B9Z19DRAFT_1091142</name>
</gene>
<evidence type="ECO:0000313" key="2">
    <source>
        <dbReference type="EMBL" id="PUU75093.1"/>
    </source>
</evidence>
<organism evidence="2 3">
    <name type="scientific">Tuber borchii</name>
    <name type="common">White truffle</name>
    <dbReference type="NCBI Taxonomy" id="42251"/>
    <lineage>
        <taxon>Eukaryota</taxon>
        <taxon>Fungi</taxon>
        <taxon>Dikarya</taxon>
        <taxon>Ascomycota</taxon>
        <taxon>Pezizomycotina</taxon>
        <taxon>Pezizomycetes</taxon>
        <taxon>Pezizales</taxon>
        <taxon>Tuberaceae</taxon>
        <taxon>Tuber</taxon>
    </lineage>
</organism>
<evidence type="ECO:0008006" key="4">
    <source>
        <dbReference type="Google" id="ProtNLM"/>
    </source>
</evidence>
<evidence type="ECO:0000256" key="1">
    <source>
        <dbReference type="SAM" id="SignalP"/>
    </source>
</evidence>
<protein>
    <recommendedName>
        <fullName evidence="4">Extracellular membrane protein CFEM domain-containing protein</fullName>
    </recommendedName>
</protein>